<evidence type="ECO:0000313" key="4">
    <source>
        <dbReference type="EMBL" id="MBC5769151.1"/>
    </source>
</evidence>
<dbReference type="NCBIfam" id="TIGR01076">
    <property type="entry name" value="sortase_fam"/>
    <property type="match status" value="1"/>
</dbReference>
<dbReference type="Gene3D" id="2.40.260.10">
    <property type="entry name" value="Sortase"/>
    <property type="match status" value="1"/>
</dbReference>
<feature type="active site" description="Acyl-thioester intermediate" evidence="2">
    <location>
        <position position="244"/>
    </location>
</feature>
<accession>A0A923MGE6</accession>
<dbReference type="EMBL" id="JACOQI010000001">
    <property type="protein sequence ID" value="MBC5769151.1"/>
    <property type="molecule type" value="Genomic_DNA"/>
</dbReference>
<dbReference type="InterPro" id="IPR005754">
    <property type="entry name" value="Sortase"/>
</dbReference>
<protein>
    <submittedName>
        <fullName evidence="4">Class D sortase</fullName>
    </submittedName>
</protein>
<keyword evidence="1" id="KW-0378">Hydrolase</keyword>
<keyword evidence="3" id="KW-0732">Signal</keyword>
<proteinExistence type="predicted"/>
<dbReference type="InterPro" id="IPR023365">
    <property type="entry name" value="Sortase_dom-sf"/>
</dbReference>
<feature type="signal peptide" evidence="3">
    <location>
        <begin position="1"/>
        <end position="23"/>
    </location>
</feature>
<sequence length="260" mass="27407">MKKILTFALAVSMMASLAASASALEYSIAPPKDFDFGRDTSIEVIHTADGGATKNADMSKNAALIPPAFGSESMNALHAGEYLTPNLAPGGIPASGAVIGGSAIGVVTPGSTVNGGSGYQPAVLFTEVTSDLYYKKGSLGRLEIPALDLSVRIYQGTDSKMLAKGVGHFEDTSIWNGNVCLAAHNRGANSYFGQIHTLDIGDKITLTTKLGTRTYKVTDVFKVSETDRSGLADSGENMLTLYTCVRNQRDQRWCVTAAEV</sequence>
<comment type="caution">
    <text evidence="4">The sequence shown here is derived from an EMBL/GenBank/DDBJ whole genome shotgun (WGS) entry which is preliminary data.</text>
</comment>
<reference evidence="4" key="1">
    <citation type="submission" date="2020-08" db="EMBL/GenBank/DDBJ databases">
        <title>Genome public.</title>
        <authorList>
            <person name="Liu C."/>
            <person name="Sun Q."/>
        </authorList>
    </citation>
    <scope>NUCLEOTIDE SEQUENCE</scope>
    <source>
        <strain evidence="4">BX15</strain>
    </source>
</reference>
<keyword evidence="5" id="KW-1185">Reference proteome</keyword>
<dbReference type="Pfam" id="PF04203">
    <property type="entry name" value="Sortase"/>
    <property type="match status" value="1"/>
</dbReference>
<evidence type="ECO:0000256" key="3">
    <source>
        <dbReference type="SAM" id="SignalP"/>
    </source>
</evidence>
<dbReference type="RefSeq" id="WP_187013531.1">
    <property type="nucleotide sequence ID" value="NZ_JACOQI010000001.1"/>
</dbReference>
<dbReference type="InterPro" id="IPR042000">
    <property type="entry name" value="Sortase_D_2"/>
</dbReference>
<dbReference type="AlphaFoldDB" id="A0A923MGE6"/>
<dbReference type="SUPFAM" id="SSF63817">
    <property type="entry name" value="Sortase"/>
    <property type="match status" value="1"/>
</dbReference>
<dbReference type="CDD" id="cd06166">
    <property type="entry name" value="Sortase_D_2"/>
    <property type="match status" value="1"/>
</dbReference>
<gene>
    <name evidence="4" type="ORF">H8Z83_02165</name>
</gene>
<feature type="active site" description="Acyl-thioester intermediate" evidence="2">
    <location>
        <position position="184"/>
    </location>
</feature>
<evidence type="ECO:0000256" key="1">
    <source>
        <dbReference type="ARBA" id="ARBA00022801"/>
    </source>
</evidence>
<organism evidence="4 5">
    <name type="scientific">Dysosmobacter segnis</name>
    <dbReference type="NCBI Taxonomy" id="2763042"/>
    <lineage>
        <taxon>Bacteria</taxon>
        <taxon>Bacillati</taxon>
        <taxon>Bacillota</taxon>
        <taxon>Clostridia</taxon>
        <taxon>Eubacteriales</taxon>
        <taxon>Oscillospiraceae</taxon>
        <taxon>Dysosmobacter</taxon>
    </lineage>
</organism>
<feature type="chain" id="PRO_5037080405" evidence="3">
    <location>
        <begin position="24"/>
        <end position="260"/>
    </location>
</feature>
<evidence type="ECO:0000256" key="2">
    <source>
        <dbReference type="PIRSR" id="PIRSR605754-1"/>
    </source>
</evidence>
<dbReference type="GO" id="GO:0016787">
    <property type="term" value="F:hydrolase activity"/>
    <property type="evidence" value="ECO:0007669"/>
    <property type="project" value="UniProtKB-KW"/>
</dbReference>
<evidence type="ECO:0000313" key="5">
    <source>
        <dbReference type="Proteomes" id="UP000620327"/>
    </source>
</evidence>
<name>A0A923MGE6_9FIRM</name>
<dbReference type="Proteomes" id="UP000620327">
    <property type="component" value="Unassembled WGS sequence"/>
</dbReference>